<evidence type="ECO:0000313" key="1">
    <source>
        <dbReference type="EMBL" id="MBO0348705.1"/>
    </source>
</evidence>
<comment type="caution">
    <text evidence="1">The sequence shown here is derived from an EMBL/GenBank/DDBJ whole genome shotgun (WGS) entry which is preliminary data.</text>
</comment>
<sequence>MALELFDSSYYRSVNPDLGGLTDEEALQHLVTFGLVEGREFSRWVTPQMLDTYADWNCGIY</sequence>
<feature type="non-terminal residue" evidence="1">
    <location>
        <position position="61"/>
    </location>
</feature>
<dbReference type="Proteomes" id="UP000664844">
    <property type="component" value="Unassembled WGS sequence"/>
</dbReference>
<organism evidence="1 2">
    <name type="scientific">Phormidium pseudopriestleyi FRX01</name>
    <dbReference type="NCBI Taxonomy" id="1759528"/>
    <lineage>
        <taxon>Bacteria</taxon>
        <taxon>Bacillati</taxon>
        <taxon>Cyanobacteriota</taxon>
        <taxon>Cyanophyceae</taxon>
        <taxon>Oscillatoriophycideae</taxon>
        <taxon>Oscillatoriales</taxon>
        <taxon>Oscillatoriaceae</taxon>
        <taxon>Phormidium</taxon>
    </lineage>
</organism>
<evidence type="ECO:0000313" key="2">
    <source>
        <dbReference type="Proteomes" id="UP000664844"/>
    </source>
</evidence>
<accession>A0ABS3FNL0</accession>
<protein>
    <submittedName>
        <fullName evidence="1">Uncharacterized protein</fullName>
    </submittedName>
</protein>
<proteinExistence type="predicted"/>
<gene>
    <name evidence="1" type="ORF">J0895_06240</name>
</gene>
<dbReference type="RefSeq" id="WP_207087249.1">
    <property type="nucleotide sequence ID" value="NZ_JAFLQW010000170.1"/>
</dbReference>
<dbReference type="EMBL" id="JAFLQW010000170">
    <property type="protein sequence ID" value="MBO0348705.1"/>
    <property type="molecule type" value="Genomic_DNA"/>
</dbReference>
<keyword evidence="2" id="KW-1185">Reference proteome</keyword>
<reference evidence="1 2" key="1">
    <citation type="submission" date="2021-03" db="EMBL/GenBank/DDBJ databases">
        <title>Metabolic Capacity of the Antarctic Cyanobacterium Phormidium pseudopriestleyi that Sustains Oxygenic Photosynthesis in the Presence of Hydrogen Sulfide.</title>
        <authorList>
            <person name="Lumian J.E."/>
            <person name="Jungblut A.D."/>
            <person name="Dillon M.L."/>
            <person name="Hawes I."/>
            <person name="Doran P.T."/>
            <person name="Mackey T.J."/>
            <person name="Dick G.J."/>
            <person name="Grettenberger C.L."/>
            <person name="Sumner D.Y."/>
        </authorList>
    </citation>
    <scope>NUCLEOTIDE SEQUENCE [LARGE SCALE GENOMIC DNA]</scope>
    <source>
        <strain evidence="1 2">FRX01</strain>
    </source>
</reference>
<name>A0ABS3FNL0_9CYAN</name>